<keyword evidence="6" id="KW-1185">Reference proteome</keyword>
<dbReference type="Gene3D" id="2.30.30.940">
    <property type="match status" value="1"/>
</dbReference>
<dbReference type="Gene3D" id="3.40.50.300">
    <property type="entry name" value="P-loop containing nucleotide triphosphate hydrolases"/>
    <property type="match status" value="2"/>
</dbReference>
<dbReference type="CDD" id="cd18809">
    <property type="entry name" value="SF1_C_RecD"/>
    <property type="match status" value="1"/>
</dbReference>
<proteinExistence type="predicted"/>
<dbReference type="Proteomes" id="UP001303601">
    <property type="component" value="Chromosome"/>
</dbReference>
<dbReference type="SUPFAM" id="SSF52540">
    <property type="entry name" value="P-loop containing nucleoside triphosphate hydrolases"/>
    <property type="match status" value="1"/>
</dbReference>
<dbReference type="PANTHER" id="PTHR43788">
    <property type="entry name" value="DNA2/NAM7 HELICASE FAMILY MEMBER"/>
    <property type="match status" value="1"/>
</dbReference>
<dbReference type="CDD" id="cd17933">
    <property type="entry name" value="DEXSc_RecD-like"/>
    <property type="match status" value="1"/>
</dbReference>
<evidence type="ECO:0000259" key="4">
    <source>
        <dbReference type="Pfam" id="PF18335"/>
    </source>
</evidence>
<dbReference type="GeneID" id="94493305"/>
<reference evidence="5" key="1">
    <citation type="submission" date="2023-11" db="EMBL/GenBank/DDBJ databases">
        <title>Completed genome sequence of Mycoplasma equirhinis type strain M432/72.</title>
        <authorList>
            <person name="Spergser J."/>
        </authorList>
    </citation>
    <scope>NUCLEOTIDE SEQUENCE [LARGE SCALE GENOMIC DNA]</scope>
    <source>
        <strain evidence="5">M432/72</strain>
    </source>
</reference>
<feature type="domain" description="ATP-dependent RecD2 DNA helicase SH3" evidence="4">
    <location>
        <begin position="579"/>
        <end position="637"/>
    </location>
</feature>
<evidence type="ECO:0000259" key="3">
    <source>
        <dbReference type="Pfam" id="PF13538"/>
    </source>
</evidence>
<gene>
    <name evidence="5" type="ORF">R9B83_00300</name>
</gene>
<dbReference type="Pfam" id="PF18335">
    <property type="entry name" value="SH3_13"/>
    <property type="match status" value="1"/>
</dbReference>
<dbReference type="InterPro" id="IPR041451">
    <property type="entry name" value="RecD2_SH13"/>
</dbReference>
<dbReference type="InterPro" id="IPR050534">
    <property type="entry name" value="Coronavir_polyprotein_1ab"/>
</dbReference>
<name>A0ABZ0PAF8_9BACT</name>
<evidence type="ECO:0000256" key="2">
    <source>
        <dbReference type="ARBA" id="ARBA00022840"/>
    </source>
</evidence>
<dbReference type="InterPro" id="IPR027785">
    <property type="entry name" value="UvrD-like_helicase_C"/>
</dbReference>
<keyword evidence="1" id="KW-0547">Nucleotide-binding</keyword>
<dbReference type="RefSeq" id="WP_140031447.1">
    <property type="nucleotide sequence ID" value="NZ_CP137845.1"/>
</dbReference>
<evidence type="ECO:0000313" key="5">
    <source>
        <dbReference type="EMBL" id="WPB54008.1"/>
    </source>
</evidence>
<dbReference type="InterPro" id="IPR027417">
    <property type="entry name" value="P-loop_NTPase"/>
</dbReference>
<evidence type="ECO:0000256" key="1">
    <source>
        <dbReference type="ARBA" id="ARBA00022741"/>
    </source>
</evidence>
<keyword evidence="2" id="KW-0067">ATP-binding</keyword>
<dbReference type="PANTHER" id="PTHR43788:SF6">
    <property type="entry name" value="DNA HELICASE B"/>
    <property type="match status" value="1"/>
</dbReference>
<dbReference type="EMBL" id="CP137845">
    <property type="protein sequence ID" value="WPB54008.1"/>
    <property type="molecule type" value="Genomic_DNA"/>
</dbReference>
<feature type="domain" description="UvrD-like helicase C-terminal" evidence="3">
    <location>
        <begin position="671"/>
        <end position="716"/>
    </location>
</feature>
<sequence length="750" mass="86373">MANSTSLIQGYFTKIMWTSKDSAVVIAIFKITKNDAVNEAKVNKFNSISVTLKNNIFNDKKITLETNLYQIEVSLNKFSKYPNSYILESIDEIIDDENYKKNYIVKFLKSTHFRGIGEEKAWAIVNDLGINALSEIVNRNDIDFKKYKLSETTWNETRKYLLENPQIVEDQILFLELNLSPSLYQIILKKNGTFSEFLAQYQTNFYLFYLDNQDIKLEDVDKLHLHFNKVTHPFAIATHIFRALNAYFFDSGNTRIEEKIIYETLIESSNQDIVLPRNLETFINSINLLIESGHFIKMEYVDGTYLTTKNIYEMETYIIERLKLIQNGQNAFKIDFTPKSKYHNLQLEAISAALNEKLVFITGSPGTGKTLITNEIINNLLSKYDSDDLAIVTPTGRATININSQQNEIKAVTIHSFLEWDIDNNRFNVNERFPKSVECLIIDEFSMVSLDLFYSLLKGINKKYLKRIVLVGDKDQLPAIGPGYLINDFIENNIFKTIFLTKIYRQSENFDIITDALDINAGKMPKFAGKNSHFINVKRADLKETLIEKIEDLIESGYSKKDIAVLSPIYNYASGIDEINAALNTYFRSKEKTETIKYRERTFAIDDKIINLTNDPKIKVFNGEIGYISQFTTEQKKNSLDKTLTHIHVDFENGEKSVCYSRSDFLVNTYPAYCTSVHKYQGSECKVVIVLLFSEAKRLLSKKLIYTAITRAKQFSVILGEEDALIMGIKNDNDSNRITNISKLWNEANK</sequence>
<evidence type="ECO:0000313" key="6">
    <source>
        <dbReference type="Proteomes" id="UP001303601"/>
    </source>
</evidence>
<organism evidence="5 6">
    <name type="scientific">Metamycoplasma equirhinis</name>
    <dbReference type="NCBI Taxonomy" id="92402"/>
    <lineage>
        <taxon>Bacteria</taxon>
        <taxon>Bacillati</taxon>
        <taxon>Mycoplasmatota</taxon>
        <taxon>Mycoplasmoidales</taxon>
        <taxon>Metamycoplasmataceae</taxon>
        <taxon>Metamycoplasma</taxon>
    </lineage>
</organism>
<dbReference type="Pfam" id="PF13245">
    <property type="entry name" value="AAA_19"/>
    <property type="match status" value="1"/>
</dbReference>
<dbReference type="Pfam" id="PF13538">
    <property type="entry name" value="UvrD_C_2"/>
    <property type="match status" value="1"/>
</dbReference>
<protein>
    <submittedName>
        <fullName evidence="5">AAA family ATPase</fullName>
    </submittedName>
</protein>
<accession>A0ABZ0PAF8</accession>